<feature type="transmembrane region" description="Helical" evidence="1">
    <location>
        <begin position="6"/>
        <end position="27"/>
    </location>
</feature>
<sequence>MYISKDIFLSFFSIFLILLNCIFPCFLENRFSATFLLSLSLFYSLFLIYILFLSLNVSPFSLSLSFSLLLSFSLSLCSFKRTLCTFGLILKRIGRQTVFCNIWIDLDNSR</sequence>
<keyword evidence="1" id="KW-0472">Membrane</keyword>
<keyword evidence="1" id="KW-0812">Transmembrane</keyword>
<reference evidence="2" key="1">
    <citation type="submission" date="2021-05" db="EMBL/GenBank/DDBJ databases">
        <authorList>
            <person name="Alioto T."/>
            <person name="Alioto T."/>
            <person name="Gomez Garrido J."/>
        </authorList>
    </citation>
    <scope>NUCLEOTIDE SEQUENCE</scope>
</reference>
<dbReference type="EMBL" id="HBUF01067032">
    <property type="protein sequence ID" value="CAG6628024.1"/>
    <property type="molecule type" value="Transcribed_RNA"/>
</dbReference>
<proteinExistence type="predicted"/>
<organism evidence="2">
    <name type="scientific">Cacopsylla melanoneura</name>
    <dbReference type="NCBI Taxonomy" id="428564"/>
    <lineage>
        <taxon>Eukaryota</taxon>
        <taxon>Metazoa</taxon>
        <taxon>Ecdysozoa</taxon>
        <taxon>Arthropoda</taxon>
        <taxon>Hexapoda</taxon>
        <taxon>Insecta</taxon>
        <taxon>Pterygota</taxon>
        <taxon>Neoptera</taxon>
        <taxon>Paraneoptera</taxon>
        <taxon>Hemiptera</taxon>
        <taxon>Sternorrhyncha</taxon>
        <taxon>Psylloidea</taxon>
        <taxon>Psyllidae</taxon>
        <taxon>Psyllinae</taxon>
        <taxon>Cacopsylla</taxon>
    </lineage>
</organism>
<dbReference type="AlphaFoldDB" id="A0A8D8VMS6"/>
<keyword evidence="1" id="KW-1133">Transmembrane helix</keyword>
<feature type="transmembrane region" description="Helical" evidence="1">
    <location>
        <begin position="60"/>
        <end position="79"/>
    </location>
</feature>
<name>A0A8D8VMS6_9HEMI</name>
<dbReference type="EMBL" id="HBUF01067031">
    <property type="protein sequence ID" value="CAG6628023.1"/>
    <property type="molecule type" value="Transcribed_RNA"/>
</dbReference>
<accession>A0A8D8VMS6</accession>
<evidence type="ECO:0000256" key="1">
    <source>
        <dbReference type="SAM" id="Phobius"/>
    </source>
</evidence>
<feature type="transmembrane region" description="Helical" evidence="1">
    <location>
        <begin position="34"/>
        <end position="54"/>
    </location>
</feature>
<evidence type="ECO:0000313" key="2">
    <source>
        <dbReference type="EMBL" id="CAG6628023.1"/>
    </source>
</evidence>
<protein>
    <submittedName>
        <fullName evidence="2">Uncharacterized protein</fullName>
    </submittedName>
</protein>